<organism evidence="1 2">
    <name type="scientific">Colletotrichum karsti</name>
    <dbReference type="NCBI Taxonomy" id="1095194"/>
    <lineage>
        <taxon>Eukaryota</taxon>
        <taxon>Fungi</taxon>
        <taxon>Dikarya</taxon>
        <taxon>Ascomycota</taxon>
        <taxon>Pezizomycotina</taxon>
        <taxon>Sordariomycetes</taxon>
        <taxon>Hypocreomycetidae</taxon>
        <taxon>Glomerellales</taxon>
        <taxon>Glomerellaceae</taxon>
        <taxon>Colletotrichum</taxon>
        <taxon>Colletotrichum boninense species complex</taxon>
    </lineage>
</organism>
<protein>
    <submittedName>
        <fullName evidence="1">Uncharacterized protein</fullName>
    </submittedName>
</protein>
<reference evidence="1" key="2">
    <citation type="submission" date="2020-11" db="EMBL/GenBank/DDBJ databases">
        <title>Whole genome sequencing of Colletotrichum sp.</title>
        <authorList>
            <person name="Li H."/>
        </authorList>
    </citation>
    <scope>NUCLEOTIDE SEQUENCE</scope>
    <source>
        <strain evidence="1">CkLH20</strain>
    </source>
</reference>
<evidence type="ECO:0000313" key="1">
    <source>
        <dbReference type="EMBL" id="KAF9872200.1"/>
    </source>
</evidence>
<evidence type="ECO:0000313" key="2">
    <source>
        <dbReference type="Proteomes" id="UP000781932"/>
    </source>
</evidence>
<dbReference type="RefSeq" id="XP_038741661.1">
    <property type="nucleotide sequence ID" value="XM_038893006.1"/>
</dbReference>
<comment type="caution">
    <text evidence="1">The sequence shown here is derived from an EMBL/GenBank/DDBJ whole genome shotgun (WGS) entry which is preliminary data.</text>
</comment>
<dbReference type="AlphaFoldDB" id="A0A9P6I571"/>
<dbReference type="EMBL" id="JAATWM020000039">
    <property type="protein sequence ID" value="KAF9872200.1"/>
    <property type="molecule type" value="Genomic_DNA"/>
</dbReference>
<reference evidence="1" key="1">
    <citation type="submission" date="2020-03" db="EMBL/GenBank/DDBJ databases">
        <authorList>
            <person name="He L."/>
        </authorList>
    </citation>
    <scope>NUCLEOTIDE SEQUENCE</scope>
    <source>
        <strain evidence="1">CkLH20</strain>
    </source>
</reference>
<proteinExistence type="predicted"/>
<dbReference type="OrthoDB" id="4777915at2759"/>
<accession>A0A9P6I571</accession>
<keyword evidence="2" id="KW-1185">Reference proteome</keyword>
<dbReference type="GeneID" id="62166080"/>
<dbReference type="Proteomes" id="UP000781932">
    <property type="component" value="Unassembled WGS sequence"/>
</dbReference>
<name>A0A9P6I571_9PEZI</name>
<gene>
    <name evidence="1" type="ORF">CkaCkLH20_10292</name>
</gene>
<sequence length="455" mass="52363">MDNHVRAFMRVIRKVDDFNELSQSFPEWEKLALSQDGDSPPINPQDRRRILDFPDPETETSNIAKSTTLSKEELLKRAVETPAQLSDTEASLVSDRYWLDITLDEKSEIGHAQGLLGGPYRISQEDFVQADERLKAMRHPLYAENEEKAIASASMERFRRYYEASQADRLRRAEEVLKKAFPWVRRLFEEDQGKRRWGYAMFEEPNLFADDQAKEDYGCRRDAVLFYACGAIGAETAAVGGMWQLQNLGWPADATANDRDEKGSAIERSETEDELAAKFQKLRKHFRSIRDQKQMQEQAVSDGPVQAQPGGLRDGMLRNVFLVDDKHSVASITKGRGFVDEMWVWAVDPDYDDPNDQPAASVTTEGAVPTETPRRYRGFMRVRLQQIVNNFYDARRFHEDEYPMSKLWEAAQKSRFEAFVSLKEDEARMSKMDRFVGSCMRSQQPRIVYGPKPTP</sequence>